<feature type="transmembrane region" description="Helical" evidence="8">
    <location>
        <begin position="114"/>
        <end position="139"/>
    </location>
</feature>
<comment type="subunit">
    <text evidence="3 8">Homodimer and heterodimers.</text>
</comment>
<dbReference type="InterPro" id="IPR044173">
    <property type="entry name" value="CASPL"/>
</dbReference>
<accession>A0ABR0V553</accession>
<dbReference type="NCBIfam" id="TIGR01569">
    <property type="entry name" value="A_tha_TIGR01569"/>
    <property type="match status" value="1"/>
</dbReference>
<gene>
    <name evidence="11" type="ORF">DH2020_035864</name>
</gene>
<dbReference type="PANTHER" id="PTHR36488">
    <property type="entry name" value="CASP-LIKE PROTEIN 1U1"/>
    <property type="match status" value="1"/>
</dbReference>
<evidence type="ECO:0000256" key="8">
    <source>
        <dbReference type="RuleBase" id="RU361233"/>
    </source>
</evidence>
<evidence type="ECO:0000259" key="10">
    <source>
        <dbReference type="Pfam" id="PF04535"/>
    </source>
</evidence>
<evidence type="ECO:0000256" key="5">
    <source>
        <dbReference type="ARBA" id="ARBA00022692"/>
    </source>
</evidence>
<feature type="compositionally biased region" description="Low complexity" evidence="9">
    <location>
        <begin position="1"/>
        <end position="13"/>
    </location>
</feature>
<comment type="similarity">
    <text evidence="2 8">Belongs to the Casparian strip membrane proteins (CASP) family.</text>
</comment>
<evidence type="ECO:0000256" key="3">
    <source>
        <dbReference type="ARBA" id="ARBA00011489"/>
    </source>
</evidence>
<sequence length="192" mass="20211">MASTEAPASKAAAAPPPPPPRRGGSTLGDLVLRFLLFASCVVGVVVMVTSKQTELIPIPIPPFLLSRSAKFNHSPAFIYYVAALSVAGLYSLITTLVSFFALLKPNCYPKPVFVIFDVLFLGILASATGAAGAVAYIGLKGNSNVQWRKVCDIYDGFCKHIGSSVAVSLFGSIVLSLLIILSVSALAKRIPK</sequence>
<keyword evidence="6 8" id="KW-1133">Transmembrane helix</keyword>
<evidence type="ECO:0000313" key="11">
    <source>
        <dbReference type="EMBL" id="KAK6130359.1"/>
    </source>
</evidence>
<comment type="caution">
    <text evidence="11">The sequence shown here is derived from an EMBL/GenBank/DDBJ whole genome shotgun (WGS) entry which is preliminary data.</text>
</comment>
<keyword evidence="5 8" id="KW-0812">Transmembrane</keyword>
<keyword evidence="12" id="KW-1185">Reference proteome</keyword>
<name>A0ABR0V553_REHGL</name>
<dbReference type="InterPro" id="IPR006702">
    <property type="entry name" value="CASP_dom"/>
</dbReference>
<feature type="domain" description="Casparian strip membrane protein" evidence="10">
    <location>
        <begin position="25"/>
        <end position="173"/>
    </location>
</feature>
<dbReference type="Pfam" id="PF04535">
    <property type="entry name" value="CASP_dom"/>
    <property type="match status" value="1"/>
</dbReference>
<keyword evidence="4 8" id="KW-1003">Cell membrane</keyword>
<feature type="region of interest" description="Disordered" evidence="9">
    <location>
        <begin position="1"/>
        <end position="22"/>
    </location>
</feature>
<dbReference type="EMBL" id="JABTTQ020001580">
    <property type="protein sequence ID" value="KAK6130359.1"/>
    <property type="molecule type" value="Genomic_DNA"/>
</dbReference>
<protein>
    <recommendedName>
        <fullName evidence="8">CASP-like protein</fullName>
    </recommendedName>
</protein>
<evidence type="ECO:0000313" key="12">
    <source>
        <dbReference type="Proteomes" id="UP001318860"/>
    </source>
</evidence>
<dbReference type="InterPro" id="IPR006459">
    <property type="entry name" value="CASP/CASPL"/>
</dbReference>
<feature type="transmembrane region" description="Helical" evidence="8">
    <location>
        <begin position="165"/>
        <end position="187"/>
    </location>
</feature>
<evidence type="ECO:0000256" key="6">
    <source>
        <dbReference type="ARBA" id="ARBA00022989"/>
    </source>
</evidence>
<dbReference type="PANTHER" id="PTHR36488:SF8">
    <property type="entry name" value="CASP-LIKE PROTEIN 1U1"/>
    <property type="match status" value="1"/>
</dbReference>
<keyword evidence="7 8" id="KW-0472">Membrane</keyword>
<feature type="transmembrane region" description="Helical" evidence="8">
    <location>
        <begin position="30"/>
        <end position="49"/>
    </location>
</feature>
<evidence type="ECO:0000256" key="4">
    <source>
        <dbReference type="ARBA" id="ARBA00022475"/>
    </source>
</evidence>
<organism evidence="11 12">
    <name type="scientific">Rehmannia glutinosa</name>
    <name type="common">Chinese foxglove</name>
    <dbReference type="NCBI Taxonomy" id="99300"/>
    <lineage>
        <taxon>Eukaryota</taxon>
        <taxon>Viridiplantae</taxon>
        <taxon>Streptophyta</taxon>
        <taxon>Embryophyta</taxon>
        <taxon>Tracheophyta</taxon>
        <taxon>Spermatophyta</taxon>
        <taxon>Magnoliopsida</taxon>
        <taxon>eudicotyledons</taxon>
        <taxon>Gunneridae</taxon>
        <taxon>Pentapetalae</taxon>
        <taxon>asterids</taxon>
        <taxon>lamiids</taxon>
        <taxon>Lamiales</taxon>
        <taxon>Orobanchaceae</taxon>
        <taxon>Rehmannieae</taxon>
        <taxon>Rehmannia</taxon>
    </lineage>
</organism>
<reference evidence="11 12" key="1">
    <citation type="journal article" date="2021" name="Comput. Struct. Biotechnol. J.">
        <title>De novo genome assembly of the potent medicinal plant Rehmannia glutinosa using nanopore technology.</title>
        <authorList>
            <person name="Ma L."/>
            <person name="Dong C."/>
            <person name="Song C."/>
            <person name="Wang X."/>
            <person name="Zheng X."/>
            <person name="Niu Y."/>
            <person name="Chen S."/>
            <person name="Feng W."/>
        </authorList>
    </citation>
    <scope>NUCLEOTIDE SEQUENCE [LARGE SCALE GENOMIC DNA]</scope>
    <source>
        <strain evidence="11">DH-2019</strain>
    </source>
</reference>
<evidence type="ECO:0000256" key="2">
    <source>
        <dbReference type="ARBA" id="ARBA00007651"/>
    </source>
</evidence>
<evidence type="ECO:0000256" key="7">
    <source>
        <dbReference type="ARBA" id="ARBA00023136"/>
    </source>
</evidence>
<dbReference type="Proteomes" id="UP001318860">
    <property type="component" value="Unassembled WGS sequence"/>
</dbReference>
<proteinExistence type="inferred from homology"/>
<evidence type="ECO:0000256" key="1">
    <source>
        <dbReference type="ARBA" id="ARBA00004651"/>
    </source>
</evidence>
<comment type="subcellular location">
    <subcellularLocation>
        <location evidence="1 8">Cell membrane</location>
        <topology evidence="1 8">Multi-pass membrane protein</topology>
    </subcellularLocation>
</comment>
<feature type="transmembrane region" description="Helical" evidence="8">
    <location>
        <begin position="77"/>
        <end position="102"/>
    </location>
</feature>
<evidence type="ECO:0000256" key="9">
    <source>
        <dbReference type="SAM" id="MobiDB-lite"/>
    </source>
</evidence>